<dbReference type="PANTHER" id="PTHR21485:SF3">
    <property type="entry name" value="N-ACYLNEURAMINATE CYTIDYLYLTRANSFERASE"/>
    <property type="match status" value="1"/>
</dbReference>
<dbReference type="PIRSF" id="PIRSF006118">
    <property type="entry name" value="KDO8-P_Ptase"/>
    <property type="match status" value="1"/>
</dbReference>
<dbReference type="EC" id="3.1.3.45" evidence="5"/>
<evidence type="ECO:0000256" key="8">
    <source>
        <dbReference type="ARBA" id="ARBA00022801"/>
    </source>
</evidence>
<gene>
    <name evidence="12" type="ORF">AAV32_10575</name>
    <name evidence="13" type="ORF">EV679_2965</name>
</gene>
<dbReference type="SFLD" id="SFLDG01136">
    <property type="entry name" value="C1.6:_Phosphoserine_Phosphatas"/>
    <property type="match status" value="1"/>
</dbReference>
<evidence type="ECO:0000256" key="5">
    <source>
        <dbReference type="ARBA" id="ARBA00013066"/>
    </source>
</evidence>
<dbReference type="FunFam" id="3.40.50.1000:FF:000029">
    <property type="entry name" value="3-deoxy-D-manno-octulosonate 8-phosphate phosphatase KdsC"/>
    <property type="match status" value="1"/>
</dbReference>
<comment type="catalytic activity">
    <reaction evidence="1">
        <text>3-deoxy-alpha-D-manno-2-octulosonate-8-phosphate + H2O = 3-deoxy-alpha-D-manno-oct-2-ulosonate + phosphate</text>
        <dbReference type="Rhea" id="RHEA:11500"/>
        <dbReference type="ChEBI" id="CHEBI:15377"/>
        <dbReference type="ChEBI" id="CHEBI:43474"/>
        <dbReference type="ChEBI" id="CHEBI:85985"/>
        <dbReference type="ChEBI" id="CHEBI:85986"/>
        <dbReference type="EC" id="3.1.3.45"/>
    </reaction>
</comment>
<evidence type="ECO:0000313" key="13">
    <source>
        <dbReference type="EMBL" id="RZS66806.1"/>
    </source>
</evidence>
<reference evidence="12 14" key="1">
    <citation type="submission" date="2015-04" db="EMBL/GenBank/DDBJ databases">
        <title>Genome sequence of Kerstersia gyiorum CG1.</title>
        <authorList>
            <person name="Greninger A.L."/>
            <person name="Kozyreva V."/>
            <person name="Chaturvedi V."/>
        </authorList>
    </citation>
    <scope>NUCLEOTIDE SEQUENCE [LARGE SCALE GENOMIC DNA]</scope>
    <source>
        <strain evidence="12 14">CG1</strain>
    </source>
</reference>
<dbReference type="GO" id="GO:0008781">
    <property type="term" value="F:N-acylneuraminate cytidylyltransferase activity"/>
    <property type="evidence" value="ECO:0007669"/>
    <property type="project" value="TreeGrafter"/>
</dbReference>
<evidence type="ECO:0000313" key="15">
    <source>
        <dbReference type="Proteomes" id="UP000292039"/>
    </source>
</evidence>
<dbReference type="InterPro" id="IPR006549">
    <property type="entry name" value="HAD-SF_hydro_IIIA"/>
</dbReference>
<evidence type="ECO:0000313" key="14">
    <source>
        <dbReference type="Proteomes" id="UP000078084"/>
    </source>
</evidence>
<dbReference type="Proteomes" id="UP000078084">
    <property type="component" value="Unassembled WGS sequence"/>
</dbReference>
<dbReference type="PANTHER" id="PTHR21485">
    <property type="entry name" value="HAD SUPERFAMILY MEMBERS CMAS AND KDSC"/>
    <property type="match status" value="1"/>
</dbReference>
<evidence type="ECO:0000256" key="10">
    <source>
        <dbReference type="ARBA" id="ARBA00031051"/>
    </source>
</evidence>
<dbReference type="Pfam" id="PF08282">
    <property type="entry name" value="Hydrolase_3"/>
    <property type="match status" value="1"/>
</dbReference>
<evidence type="ECO:0000313" key="12">
    <source>
        <dbReference type="EMBL" id="KKO71627.1"/>
    </source>
</evidence>
<comment type="cofactor">
    <cofactor evidence="2 11">
        <name>Mg(2+)</name>
        <dbReference type="ChEBI" id="CHEBI:18420"/>
    </cofactor>
</comment>
<accession>A0A171KRW0</accession>
<dbReference type="SUPFAM" id="SSF56784">
    <property type="entry name" value="HAD-like"/>
    <property type="match status" value="1"/>
</dbReference>
<sequence length="202" mass="21035">MTTPSSLSSTPHPIDALVLSGLPETTRERAAAVRLLALDVDGVLTDGSLIYGEQGEALKRFNVLDGYGLQMLRDNGIVVALVTGRKGLILERRAADLGIGIVLQGVRDKCGALQELAREHGLLLSQTAFMGDDLIDVPAMLRAGLAASVPNAPAYVRQAAHWISGLKGGHGAVRECSDLILAAQGKLGQRVQSGGAGAPVVQ</sequence>
<evidence type="ECO:0000256" key="9">
    <source>
        <dbReference type="ARBA" id="ARBA00022842"/>
    </source>
</evidence>
<comment type="caution">
    <text evidence="12">The sequence shown here is derived from an EMBL/GenBank/DDBJ whole genome shotgun (WGS) entry which is preliminary data.</text>
</comment>
<proteinExistence type="inferred from homology"/>
<dbReference type="STRING" id="206506.AAV32_10575"/>
<feature type="binding site" evidence="11">
    <location>
        <position position="41"/>
    </location>
    <ligand>
        <name>substrate</name>
    </ligand>
</feature>
<dbReference type="NCBIfam" id="TIGR01670">
    <property type="entry name" value="KdsC-phosphatas"/>
    <property type="match status" value="1"/>
</dbReference>
<evidence type="ECO:0000256" key="2">
    <source>
        <dbReference type="ARBA" id="ARBA00001946"/>
    </source>
</evidence>
<keyword evidence="14" id="KW-1185">Reference proteome</keyword>
<dbReference type="Proteomes" id="UP000292039">
    <property type="component" value="Unassembled WGS sequence"/>
</dbReference>
<dbReference type="PATRIC" id="fig|206506.3.peg.2259"/>
<dbReference type="NCBIfam" id="TIGR01662">
    <property type="entry name" value="HAD-SF-IIIA"/>
    <property type="match status" value="1"/>
</dbReference>
<dbReference type="EMBL" id="LBNE01000006">
    <property type="protein sequence ID" value="KKO71627.1"/>
    <property type="molecule type" value="Genomic_DNA"/>
</dbReference>
<keyword evidence="7 11" id="KW-0479">Metal-binding</keyword>
<dbReference type="InterPro" id="IPR023214">
    <property type="entry name" value="HAD_sf"/>
</dbReference>
<dbReference type="OrthoDB" id="9805604at2"/>
<evidence type="ECO:0000256" key="3">
    <source>
        <dbReference type="ARBA" id="ARBA00005893"/>
    </source>
</evidence>
<feature type="binding site" evidence="11">
    <location>
        <position position="39"/>
    </location>
    <ligand>
        <name>Mg(2+)</name>
        <dbReference type="ChEBI" id="CHEBI:18420"/>
    </ligand>
</feature>
<reference evidence="13 15" key="2">
    <citation type="submission" date="2019-02" db="EMBL/GenBank/DDBJ databases">
        <title>Genomic Encyclopedia of Type Strains, Phase IV (KMG-IV): sequencing the most valuable type-strain genomes for metagenomic binning, comparative biology and taxonomic classification.</title>
        <authorList>
            <person name="Goeker M."/>
        </authorList>
    </citation>
    <scope>NUCLEOTIDE SEQUENCE [LARGE SCALE GENOMIC DNA]</scope>
    <source>
        <strain evidence="13 15">DSM 16618</strain>
    </source>
</reference>
<feature type="binding site" evidence="11">
    <location>
        <position position="132"/>
    </location>
    <ligand>
        <name>Mg(2+)</name>
        <dbReference type="ChEBI" id="CHEBI:18420"/>
    </ligand>
</feature>
<dbReference type="InterPro" id="IPR050793">
    <property type="entry name" value="CMP-NeuNAc_synthase"/>
</dbReference>
<comment type="similarity">
    <text evidence="3">Belongs to the KdsC family.</text>
</comment>
<evidence type="ECO:0000256" key="1">
    <source>
        <dbReference type="ARBA" id="ARBA00000898"/>
    </source>
</evidence>
<dbReference type="InterPro" id="IPR010023">
    <property type="entry name" value="KdsC_fam"/>
</dbReference>
<evidence type="ECO:0000256" key="6">
    <source>
        <dbReference type="ARBA" id="ARBA00020092"/>
    </source>
</evidence>
<keyword evidence="9 11" id="KW-0460">Magnesium</keyword>
<evidence type="ECO:0000256" key="7">
    <source>
        <dbReference type="ARBA" id="ARBA00022723"/>
    </source>
</evidence>
<dbReference type="CDD" id="cd01630">
    <property type="entry name" value="HAD_KDO-like"/>
    <property type="match status" value="1"/>
</dbReference>
<dbReference type="InterPro" id="IPR036412">
    <property type="entry name" value="HAD-like_sf"/>
</dbReference>
<dbReference type="EMBL" id="SGWZ01000005">
    <property type="protein sequence ID" value="RZS66806.1"/>
    <property type="molecule type" value="Genomic_DNA"/>
</dbReference>
<protein>
    <recommendedName>
        <fullName evidence="6">3-deoxy-D-manno-octulosonate 8-phosphate phosphatase KdsC</fullName>
        <ecNumber evidence="5">3.1.3.45</ecNumber>
    </recommendedName>
    <alternativeName>
        <fullName evidence="10">KDO 8-P phosphatase</fullName>
    </alternativeName>
</protein>
<dbReference type="Gene3D" id="3.40.50.1000">
    <property type="entry name" value="HAD superfamily/HAD-like"/>
    <property type="match status" value="1"/>
</dbReference>
<comment type="subunit">
    <text evidence="4">Homotetramer.</text>
</comment>
<keyword evidence="8" id="KW-0378">Hydrolase</keyword>
<dbReference type="AlphaFoldDB" id="A0A171KRW0"/>
<dbReference type="GO" id="GO:0046872">
    <property type="term" value="F:metal ion binding"/>
    <property type="evidence" value="ECO:0007669"/>
    <property type="project" value="UniProtKB-KW"/>
</dbReference>
<dbReference type="SFLD" id="SFLDG01138">
    <property type="entry name" value="C1.6.2:_Deoxy-d-mannose-octulo"/>
    <property type="match status" value="1"/>
</dbReference>
<dbReference type="SFLD" id="SFLDS00003">
    <property type="entry name" value="Haloacid_Dehalogenase"/>
    <property type="match status" value="1"/>
</dbReference>
<dbReference type="RefSeq" id="WP_068371424.1">
    <property type="nucleotide sequence ID" value="NZ_CBCSEB010000009.1"/>
</dbReference>
<dbReference type="GeneID" id="99725118"/>
<evidence type="ECO:0000256" key="11">
    <source>
        <dbReference type="PIRSR" id="PIRSR006118-2"/>
    </source>
</evidence>
<evidence type="ECO:0000256" key="4">
    <source>
        <dbReference type="ARBA" id="ARBA00011881"/>
    </source>
</evidence>
<dbReference type="GO" id="GO:0019143">
    <property type="term" value="F:3-deoxy-manno-octulosonate-8-phosphatase activity"/>
    <property type="evidence" value="ECO:0007669"/>
    <property type="project" value="UniProtKB-EC"/>
</dbReference>
<organism evidence="12 14">
    <name type="scientific">Kerstersia gyiorum</name>
    <dbReference type="NCBI Taxonomy" id="206506"/>
    <lineage>
        <taxon>Bacteria</taxon>
        <taxon>Pseudomonadati</taxon>
        <taxon>Pseudomonadota</taxon>
        <taxon>Betaproteobacteria</taxon>
        <taxon>Burkholderiales</taxon>
        <taxon>Alcaligenaceae</taxon>
        <taxon>Kerstersia</taxon>
    </lineage>
</organism>
<name>A0A171KRW0_9BURK</name>